<dbReference type="Proteomes" id="UP001521222">
    <property type="component" value="Unassembled WGS sequence"/>
</dbReference>
<sequence length="104" mass="12279">MILRRVYFHADDDDTINTHGHILDSKMPHWRDVYTDAKGQDHYKDNGEWYLTYEALNFWPYQCSGTFNEAVAETMGQAEIKWLYERSGGNAKLKCLFVDLHVKF</sequence>
<comment type="caution">
    <text evidence="1">The sequence shown here is derived from an EMBL/GenBank/DDBJ whole genome shotgun (WGS) entry which is preliminary data.</text>
</comment>
<reference evidence="1 2" key="1">
    <citation type="submission" date="2024-02" db="EMBL/GenBank/DDBJ databases">
        <title>De novo assembly and annotation of 12 fungi associated with fruit tree decline syndrome in Ontario, Canada.</title>
        <authorList>
            <person name="Sulman M."/>
            <person name="Ellouze W."/>
            <person name="Ilyukhin E."/>
        </authorList>
    </citation>
    <scope>NUCLEOTIDE SEQUENCE [LARGE SCALE GENOMIC DNA]</scope>
    <source>
        <strain evidence="1 2">M97-236</strain>
    </source>
</reference>
<organism evidence="1 2">
    <name type="scientific">Nothophoma quercina</name>
    <dbReference type="NCBI Taxonomy" id="749835"/>
    <lineage>
        <taxon>Eukaryota</taxon>
        <taxon>Fungi</taxon>
        <taxon>Dikarya</taxon>
        <taxon>Ascomycota</taxon>
        <taxon>Pezizomycotina</taxon>
        <taxon>Dothideomycetes</taxon>
        <taxon>Pleosporomycetidae</taxon>
        <taxon>Pleosporales</taxon>
        <taxon>Pleosporineae</taxon>
        <taxon>Didymellaceae</taxon>
        <taxon>Nothophoma</taxon>
    </lineage>
</organism>
<keyword evidence="2" id="KW-1185">Reference proteome</keyword>
<proteinExistence type="predicted"/>
<accession>A0ABR3QZ28</accession>
<evidence type="ECO:0000313" key="2">
    <source>
        <dbReference type="Proteomes" id="UP001521222"/>
    </source>
</evidence>
<protein>
    <submittedName>
        <fullName evidence="1">Uncharacterized protein</fullName>
    </submittedName>
</protein>
<evidence type="ECO:0000313" key="1">
    <source>
        <dbReference type="EMBL" id="KAL1597415.1"/>
    </source>
</evidence>
<name>A0ABR3QZ28_9PLEO</name>
<dbReference type="EMBL" id="JAKIXB020000026">
    <property type="protein sequence ID" value="KAL1597415.1"/>
    <property type="molecule type" value="Genomic_DNA"/>
</dbReference>
<gene>
    <name evidence="1" type="ORF">SLS59_007445</name>
</gene>